<dbReference type="SUPFAM" id="SSF52540">
    <property type="entry name" value="P-loop containing nucleoside triphosphate hydrolases"/>
    <property type="match status" value="1"/>
</dbReference>
<dbReference type="InterPro" id="IPR022488">
    <property type="entry name" value="PPK2-related"/>
</dbReference>
<dbReference type="InterPro" id="IPR027417">
    <property type="entry name" value="P-loop_NTPase"/>
</dbReference>
<dbReference type="STRING" id="454171.CP488_00803"/>
<dbReference type="OrthoDB" id="9775224at2"/>
<evidence type="ECO:0000256" key="2">
    <source>
        <dbReference type="ARBA" id="ARBA00022777"/>
    </source>
</evidence>
<keyword evidence="1 4" id="KW-0808">Transferase</keyword>
<evidence type="ECO:0000313" key="5">
    <source>
        <dbReference type="Proteomes" id="UP000014227"/>
    </source>
</evidence>
<dbReference type="KEGG" id="ccz:CCALI_00354"/>
<dbReference type="InParanoid" id="S0ESF1"/>
<name>S0ESF1_CHTCT</name>
<evidence type="ECO:0000313" key="4">
    <source>
        <dbReference type="EMBL" id="CCW34191.1"/>
    </source>
</evidence>
<dbReference type="AlphaFoldDB" id="S0ESF1"/>
<dbReference type="Pfam" id="PF03976">
    <property type="entry name" value="PPK2"/>
    <property type="match status" value="1"/>
</dbReference>
<proteinExistence type="predicted"/>
<feature type="domain" description="Polyphosphate kinase-2-related" evidence="3">
    <location>
        <begin position="26"/>
        <end position="247"/>
    </location>
</feature>
<dbReference type="Gene3D" id="3.40.50.300">
    <property type="entry name" value="P-loop containing nucleotide triphosphate hydrolases"/>
    <property type="match status" value="1"/>
</dbReference>
<dbReference type="PATRIC" id="fig|1303518.3.peg.361"/>
<dbReference type="NCBIfam" id="TIGR03709">
    <property type="entry name" value="PPK2_rel_1"/>
    <property type="match status" value="1"/>
</dbReference>
<sequence length="278" mass="32140">MTYLKPLDGTKKIQLHDIDPSYHAGLDKEEGEKRSAELLAELAELQELLYAASTHAVLIVLQGIDTAGKDGTIRHVFSSVSPQSCRVASFKVPTPEEAAHDFLWRIHKQTPAKGSMVIFNRSHYEDVLVVRVHKLVPETVWRARYEQINAFEQLLATNGTLILKFLLHISKEEQEQRLREREKDPTKAWKLSVADWKERELWDDYQKAFEDALNHCATPFAPWYVVPSNHKWFRNLAIAEILVETLRPLRQEWLKQLEARGKEELAQIKALRKDKDAS</sequence>
<gene>
    <name evidence="4" type="ORF">CCALI_00354</name>
</gene>
<dbReference type="HOGENOM" id="CLU_048699_1_0_0"/>
<keyword evidence="2" id="KW-0418">Kinase</keyword>
<evidence type="ECO:0000256" key="1">
    <source>
        <dbReference type="ARBA" id="ARBA00022679"/>
    </source>
</evidence>
<reference evidence="5" key="1">
    <citation type="submission" date="2013-03" db="EMBL/GenBank/DDBJ databases">
        <title>Genome sequence of Chthonomonas calidirosea, the first sequenced genome from the Armatimonadetes phylum (formally candidate division OP10).</title>
        <authorList>
            <person name="Lee K.C.Y."/>
            <person name="Morgan X.C."/>
            <person name="Dunfield P.F."/>
            <person name="Tamas I."/>
            <person name="Houghton K.M."/>
            <person name="Vyssotski M."/>
            <person name="Ryan J.L.J."/>
            <person name="Lagutin K."/>
            <person name="McDonald I.R."/>
            <person name="Stott M.B."/>
        </authorList>
    </citation>
    <scope>NUCLEOTIDE SEQUENCE [LARGE SCALE GENOMIC DNA]</scope>
    <source>
        <strain evidence="5">DSM 23976 / ICMP 18418 / T49</strain>
    </source>
</reference>
<protein>
    <submittedName>
        <fullName evidence="4">Polyphosphate:AMP phosphotransferase</fullName>
    </submittedName>
</protein>
<dbReference type="RefSeq" id="WP_016481754.1">
    <property type="nucleotide sequence ID" value="NC_021487.1"/>
</dbReference>
<dbReference type="InterPro" id="IPR016898">
    <property type="entry name" value="Polyphosphate_phosphotransfera"/>
</dbReference>
<dbReference type="Proteomes" id="UP000014227">
    <property type="component" value="Chromosome I"/>
</dbReference>
<dbReference type="InterPro" id="IPR022300">
    <property type="entry name" value="PPK2-rel_1"/>
</dbReference>
<dbReference type="PIRSF" id="PIRSF028756">
    <property type="entry name" value="PPK2_prd"/>
    <property type="match status" value="1"/>
</dbReference>
<accession>S0ESF1</accession>
<dbReference type="EMBL" id="HF951689">
    <property type="protein sequence ID" value="CCW34191.1"/>
    <property type="molecule type" value="Genomic_DNA"/>
</dbReference>
<dbReference type="GO" id="GO:0008976">
    <property type="term" value="F:polyphosphate kinase activity"/>
    <property type="evidence" value="ECO:0007669"/>
    <property type="project" value="InterPro"/>
</dbReference>
<dbReference type="GO" id="GO:0006797">
    <property type="term" value="P:polyphosphate metabolic process"/>
    <property type="evidence" value="ECO:0007669"/>
    <property type="project" value="InterPro"/>
</dbReference>
<dbReference type="PANTHER" id="PTHR34383:SF3">
    <property type="entry name" value="POLYPHOSPHATE:AMP PHOSPHOTRANSFERASE"/>
    <property type="match status" value="1"/>
</dbReference>
<dbReference type="PANTHER" id="PTHR34383">
    <property type="entry name" value="POLYPHOSPHATE:AMP PHOSPHOTRANSFERASE-RELATED"/>
    <property type="match status" value="1"/>
</dbReference>
<evidence type="ECO:0000259" key="3">
    <source>
        <dbReference type="Pfam" id="PF03976"/>
    </source>
</evidence>
<dbReference type="eggNOG" id="COG2326">
    <property type="taxonomic scope" value="Bacteria"/>
</dbReference>
<keyword evidence="5" id="KW-1185">Reference proteome</keyword>
<organism evidence="4 5">
    <name type="scientific">Chthonomonas calidirosea (strain DSM 23976 / ICMP 18418 / T49)</name>
    <dbReference type="NCBI Taxonomy" id="1303518"/>
    <lineage>
        <taxon>Bacteria</taxon>
        <taxon>Bacillati</taxon>
        <taxon>Armatimonadota</taxon>
        <taxon>Chthonomonadia</taxon>
        <taxon>Chthonomonadales</taxon>
        <taxon>Chthonomonadaceae</taxon>
        <taxon>Chthonomonas</taxon>
    </lineage>
</organism>